<dbReference type="WBParaSite" id="RSKR_0000270900.1">
    <property type="protein sequence ID" value="RSKR_0000270900.1"/>
    <property type="gene ID" value="RSKR_0000270900"/>
</dbReference>
<evidence type="ECO:0000313" key="1">
    <source>
        <dbReference type="Proteomes" id="UP000095286"/>
    </source>
</evidence>
<organism evidence="1 2">
    <name type="scientific">Rhabditophanes sp. KR3021</name>
    <dbReference type="NCBI Taxonomy" id="114890"/>
    <lineage>
        <taxon>Eukaryota</taxon>
        <taxon>Metazoa</taxon>
        <taxon>Ecdysozoa</taxon>
        <taxon>Nematoda</taxon>
        <taxon>Chromadorea</taxon>
        <taxon>Rhabditida</taxon>
        <taxon>Tylenchina</taxon>
        <taxon>Panagrolaimomorpha</taxon>
        <taxon>Strongyloidoidea</taxon>
        <taxon>Alloionematidae</taxon>
        <taxon>Rhabditophanes</taxon>
    </lineage>
</organism>
<dbReference type="Proteomes" id="UP000095286">
    <property type="component" value="Unplaced"/>
</dbReference>
<sequence length="184" mass="19731">MYNEAKVGSKSLQAQASSSFELEESSPSSESNNGGERLKDGNNYRLRAAGLVMREGKDVNDPVHVMYNEAKVGSKSLQAQASSSFELEESSPSSESNNGGERLKDGNNYRLRAAGLVMREGKDVNDPEVLLVSGMKIATNYIIPGGGLEPGESSKEAALRETMEEAGIVGEIILTVGEFRVILD</sequence>
<name>A0AC35TND4_9BILA</name>
<reference evidence="2" key="1">
    <citation type="submission" date="2016-11" db="UniProtKB">
        <authorList>
            <consortium name="WormBaseParasite"/>
        </authorList>
    </citation>
    <scope>IDENTIFICATION</scope>
    <source>
        <strain evidence="2">KR3021</strain>
    </source>
</reference>
<proteinExistence type="predicted"/>
<accession>A0AC35TND4</accession>
<evidence type="ECO:0000313" key="2">
    <source>
        <dbReference type="WBParaSite" id="RSKR_0000270900.1"/>
    </source>
</evidence>
<protein>
    <submittedName>
        <fullName evidence="2">Nudix hydrolase domain-containing protein</fullName>
    </submittedName>
</protein>